<dbReference type="Proteomes" id="UP000076630">
    <property type="component" value="Unassembled WGS sequence"/>
</dbReference>
<keyword evidence="2" id="KW-1185">Reference proteome</keyword>
<gene>
    <name evidence="1" type="ORF">AV926_06870</name>
</gene>
<dbReference type="RefSeq" id="WP_038988036.1">
    <property type="nucleotide sequence ID" value="NZ_JWJO01000075.1"/>
</dbReference>
<dbReference type="EMBL" id="LQNU01000044">
    <property type="protein sequence ID" value="KZE82580.1"/>
    <property type="molecule type" value="Genomic_DNA"/>
</dbReference>
<protein>
    <submittedName>
        <fullName evidence="1">Uncharacterized protein</fullName>
    </submittedName>
</protein>
<evidence type="ECO:0000313" key="1">
    <source>
        <dbReference type="EMBL" id="KZE82580.1"/>
    </source>
</evidence>
<reference evidence="1 2" key="1">
    <citation type="submission" date="2016-01" db="EMBL/GenBank/DDBJ databases">
        <title>Whole genome sequencing of Myroides marinus L41.</title>
        <authorList>
            <person name="Hong K.W."/>
        </authorList>
    </citation>
    <scope>NUCLEOTIDE SEQUENCE [LARGE SCALE GENOMIC DNA]</scope>
    <source>
        <strain evidence="1 2">L41</strain>
    </source>
</reference>
<accession>A0A163ZWP3</accession>
<sequence>MNIEINLHPNYRICSMSPIEITEELSTWTRDEMIAWLCWSNPQGIYIDREAIVEYGDIIWRNEAIDLILYKIDLMNKEG</sequence>
<name>A0A163ZWP3_9FLAO</name>
<organism evidence="1 2">
    <name type="scientific">Myroides marinus</name>
    <dbReference type="NCBI Taxonomy" id="703342"/>
    <lineage>
        <taxon>Bacteria</taxon>
        <taxon>Pseudomonadati</taxon>
        <taxon>Bacteroidota</taxon>
        <taxon>Flavobacteriia</taxon>
        <taxon>Flavobacteriales</taxon>
        <taxon>Flavobacteriaceae</taxon>
        <taxon>Myroides</taxon>
    </lineage>
</organism>
<evidence type="ECO:0000313" key="2">
    <source>
        <dbReference type="Proteomes" id="UP000076630"/>
    </source>
</evidence>
<dbReference type="OrthoDB" id="5783711at2"/>
<proteinExistence type="predicted"/>
<comment type="caution">
    <text evidence="1">The sequence shown here is derived from an EMBL/GenBank/DDBJ whole genome shotgun (WGS) entry which is preliminary data.</text>
</comment>
<dbReference type="AlphaFoldDB" id="A0A163ZWP3"/>